<keyword evidence="1" id="KW-1185">Reference proteome</keyword>
<protein>
    <submittedName>
        <fullName evidence="2">Uncharacterized protein LOC113595456</fullName>
    </submittedName>
</protein>
<proteinExistence type="predicted"/>
<gene>
    <name evidence="2" type="primary">LOC113595456</name>
</gene>
<sequence>MDSMANQLGCYLQMSASIEGFLQVTSFLEFSGTKPFPDCLQAPASFWMDVWLAGSGRAPQSHVDPAFWIPLPNPNDACTLPVTITRVFDQNSLKTSVKYLTMPKAVESLYGSLWDTAGVFFSRLKLRRSIKRQYLLQPRAVQTSPRMTWGLSYTPWSPADLSNGSAPSTGHNCHSCFLAVVQPTPCSSSISKDGESLVAPRVSLLSLASPRSTAFP</sequence>
<dbReference type="GeneID" id="113595456"/>
<dbReference type="RefSeq" id="XP_053058871.1">
    <property type="nucleotide sequence ID" value="XM_053202896.1"/>
</dbReference>
<name>A0ABM3NHH0_ACIJB</name>
<evidence type="ECO:0000313" key="1">
    <source>
        <dbReference type="Proteomes" id="UP001652583"/>
    </source>
</evidence>
<organism evidence="1 2">
    <name type="scientific">Acinonyx jubatus</name>
    <name type="common">Cheetah</name>
    <dbReference type="NCBI Taxonomy" id="32536"/>
    <lineage>
        <taxon>Eukaryota</taxon>
        <taxon>Metazoa</taxon>
        <taxon>Chordata</taxon>
        <taxon>Craniata</taxon>
        <taxon>Vertebrata</taxon>
        <taxon>Euteleostomi</taxon>
        <taxon>Mammalia</taxon>
        <taxon>Eutheria</taxon>
        <taxon>Laurasiatheria</taxon>
        <taxon>Carnivora</taxon>
        <taxon>Feliformia</taxon>
        <taxon>Felidae</taxon>
        <taxon>Felinae</taxon>
        <taxon>Acinonyx</taxon>
    </lineage>
</organism>
<evidence type="ECO:0000313" key="2">
    <source>
        <dbReference type="RefSeq" id="XP_053058871.1"/>
    </source>
</evidence>
<reference evidence="2" key="1">
    <citation type="submission" date="2025-08" db="UniProtKB">
        <authorList>
            <consortium name="RefSeq"/>
        </authorList>
    </citation>
    <scope>IDENTIFICATION</scope>
    <source>
        <tissue evidence="2">Blood</tissue>
    </source>
</reference>
<dbReference type="Proteomes" id="UP001652583">
    <property type="component" value="Chromosome D1"/>
</dbReference>
<accession>A0ABM3NHH0</accession>